<feature type="transmembrane region" description="Helical" evidence="13">
    <location>
        <begin position="146"/>
        <end position="163"/>
    </location>
</feature>
<evidence type="ECO:0000256" key="6">
    <source>
        <dbReference type="ARBA" id="ARBA00022692"/>
    </source>
</evidence>
<feature type="transmembrane region" description="Helical" evidence="13">
    <location>
        <begin position="91"/>
        <end position="113"/>
    </location>
</feature>
<evidence type="ECO:0000256" key="12">
    <source>
        <dbReference type="ARBA" id="ARBA00037975"/>
    </source>
</evidence>
<sequence length="183" mass="20522">MFRNTKLNYGLIAIASHWLSAVVVIGLFAVGVWMVELTYYSAWYKTAPHWHKSIGVLLLAVTLFRLVWRLVNPKPAPEQNHQTWEKVSAHIAHGAIYLLLLVIMAAGILISTAEGRGIMVFDWFELPGLTPLIENQADIAGDIHQYAAYSLIALVLLHALGALKHHFIDKDSTLLKMIKFNRG</sequence>
<protein>
    <submittedName>
        <fullName evidence="15">Cytochrome b</fullName>
    </submittedName>
</protein>
<evidence type="ECO:0000256" key="9">
    <source>
        <dbReference type="ARBA" id="ARBA00022989"/>
    </source>
</evidence>
<dbReference type="Pfam" id="PF01292">
    <property type="entry name" value="Ni_hydr_CYTB"/>
    <property type="match status" value="1"/>
</dbReference>
<dbReference type="InterPro" id="IPR016174">
    <property type="entry name" value="Di-haem_cyt_TM"/>
</dbReference>
<accession>A0A220UP96</accession>
<evidence type="ECO:0000313" key="15">
    <source>
        <dbReference type="EMBL" id="ASK70018.1"/>
    </source>
</evidence>
<evidence type="ECO:0000256" key="1">
    <source>
        <dbReference type="ARBA" id="ARBA00001970"/>
    </source>
</evidence>
<dbReference type="GO" id="GO:0022904">
    <property type="term" value="P:respiratory electron transport chain"/>
    <property type="evidence" value="ECO:0007669"/>
    <property type="project" value="InterPro"/>
</dbReference>
<gene>
    <name evidence="15" type="ORF">CF168_14750</name>
</gene>
<evidence type="ECO:0000256" key="2">
    <source>
        <dbReference type="ARBA" id="ARBA00004651"/>
    </source>
</evidence>
<dbReference type="GO" id="GO:0005886">
    <property type="term" value="C:plasma membrane"/>
    <property type="evidence" value="ECO:0007669"/>
    <property type="project" value="UniProtKB-SubCell"/>
</dbReference>
<evidence type="ECO:0000256" key="13">
    <source>
        <dbReference type="SAM" id="Phobius"/>
    </source>
</evidence>
<organism evidence="15 16">
    <name type="scientific">Shewanella bicestrii</name>
    <dbReference type="NCBI Taxonomy" id="2018305"/>
    <lineage>
        <taxon>Bacteria</taxon>
        <taxon>Pseudomonadati</taxon>
        <taxon>Pseudomonadota</taxon>
        <taxon>Gammaproteobacteria</taxon>
        <taxon>Alteromonadales</taxon>
        <taxon>Shewanellaceae</taxon>
        <taxon>Shewanella</taxon>
    </lineage>
</organism>
<dbReference type="KEGG" id="sbj:CF168_14750"/>
<dbReference type="GO" id="GO:0020037">
    <property type="term" value="F:heme binding"/>
    <property type="evidence" value="ECO:0007669"/>
    <property type="project" value="TreeGrafter"/>
</dbReference>
<dbReference type="Proteomes" id="UP000198367">
    <property type="component" value="Chromosome"/>
</dbReference>
<feature type="transmembrane region" description="Helical" evidence="13">
    <location>
        <begin position="7"/>
        <end position="34"/>
    </location>
</feature>
<dbReference type="AlphaFoldDB" id="A0A220UP96"/>
<evidence type="ECO:0000256" key="11">
    <source>
        <dbReference type="ARBA" id="ARBA00023136"/>
    </source>
</evidence>
<dbReference type="InterPro" id="IPR011577">
    <property type="entry name" value="Cyt_b561_bac/Ni-Hgenase"/>
</dbReference>
<dbReference type="Gene3D" id="1.20.950.20">
    <property type="entry name" value="Transmembrane di-heme cytochromes, Chain C"/>
    <property type="match status" value="1"/>
</dbReference>
<keyword evidence="16" id="KW-1185">Reference proteome</keyword>
<evidence type="ECO:0000259" key="14">
    <source>
        <dbReference type="Pfam" id="PF01292"/>
    </source>
</evidence>
<name>A0A220UP96_9GAMM</name>
<evidence type="ECO:0000256" key="7">
    <source>
        <dbReference type="ARBA" id="ARBA00022723"/>
    </source>
</evidence>
<keyword evidence="9 13" id="KW-1133">Transmembrane helix</keyword>
<comment type="subcellular location">
    <subcellularLocation>
        <location evidence="2">Cell membrane</location>
        <topology evidence="2">Multi-pass membrane protein</topology>
    </subcellularLocation>
</comment>
<keyword evidence="4" id="KW-1003">Cell membrane</keyword>
<proteinExistence type="inferred from homology"/>
<keyword evidence="3" id="KW-0813">Transport</keyword>
<dbReference type="GO" id="GO:0009055">
    <property type="term" value="F:electron transfer activity"/>
    <property type="evidence" value="ECO:0007669"/>
    <property type="project" value="InterPro"/>
</dbReference>
<dbReference type="PANTHER" id="PTHR30529:SF1">
    <property type="entry name" value="CYTOCHROME B561 HOMOLOG 2"/>
    <property type="match status" value="1"/>
</dbReference>
<keyword evidence="8" id="KW-0249">Electron transport</keyword>
<dbReference type="EMBL" id="CP022358">
    <property type="protein sequence ID" value="ASK70018.1"/>
    <property type="molecule type" value="Genomic_DNA"/>
</dbReference>
<evidence type="ECO:0000256" key="4">
    <source>
        <dbReference type="ARBA" id="ARBA00022475"/>
    </source>
</evidence>
<dbReference type="PANTHER" id="PTHR30529">
    <property type="entry name" value="CYTOCHROME B561"/>
    <property type="match status" value="1"/>
</dbReference>
<comment type="cofactor">
    <cofactor evidence="1">
        <name>heme b</name>
        <dbReference type="ChEBI" id="CHEBI:60344"/>
    </cofactor>
</comment>
<dbReference type="GO" id="GO:0046872">
    <property type="term" value="F:metal ion binding"/>
    <property type="evidence" value="ECO:0007669"/>
    <property type="project" value="UniProtKB-KW"/>
</dbReference>
<keyword evidence="6 13" id="KW-0812">Transmembrane</keyword>
<keyword evidence="7" id="KW-0479">Metal-binding</keyword>
<evidence type="ECO:0000256" key="8">
    <source>
        <dbReference type="ARBA" id="ARBA00022982"/>
    </source>
</evidence>
<keyword evidence="5" id="KW-0349">Heme</keyword>
<feature type="domain" description="Cytochrome b561 bacterial/Ni-hydrogenase" evidence="14">
    <location>
        <begin position="9"/>
        <end position="178"/>
    </location>
</feature>
<evidence type="ECO:0000256" key="5">
    <source>
        <dbReference type="ARBA" id="ARBA00022617"/>
    </source>
</evidence>
<dbReference type="RefSeq" id="WP_011716271.1">
    <property type="nucleotide sequence ID" value="NZ_CP022358.1"/>
</dbReference>
<comment type="similarity">
    <text evidence="12">Belongs to the cytochrome b561 family.</text>
</comment>
<evidence type="ECO:0000256" key="3">
    <source>
        <dbReference type="ARBA" id="ARBA00022448"/>
    </source>
</evidence>
<dbReference type="InterPro" id="IPR052168">
    <property type="entry name" value="Cytochrome_b561_oxidase"/>
</dbReference>
<feature type="transmembrane region" description="Helical" evidence="13">
    <location>
        <begin position="54"/>
        <end position="71"/>
    </location>
</feature>
<evidence type="ECO:0000313" key="16">
    <source>
        <dbReference type="Proteomes" id="UP000198367"/>
    </source>
</evidence>
<keyword evidence="11 13" id="KW-0472">Membrane</keyword>
<dbReference type="SUPFAM" id="SSF81342">
    <property type="entry name" value="Transmembrane di-heme cytochromes"/>
    <property type="match status" value="1"/>
</dbReference>
<reference evidence="15 16" key="1">
    <citation type="submission" date="2017-07" db="EMBL/GenBank/DDBJ databases">
        <title>Phenotypical and genomic characterization of a clinical isolate of Shewanella bicestrii sp. nov. producing an extended-spectrum beta-lactamase and a new oxacillinase variant.</title>
        <authorList>
            <person name="Jousset A.B."/>
            <person name="Bonnin R.A."/>
            <person name="Girlich D."/>
            <person name="Dabos L."/>
            <person name="Potron A."/>
            <person name="Dortet L."/>
            <person name="Glaser P."/>
            <person name="Naas T."/>
        </authorList>
    </citation>
    <scope>NUCLEOTIDE SEQUENCE [LARGE SCALE GENOMIC DNA]</scope>
    <source>
        <strain evidence="15 16">JAB-1</strain>
    </source>
</reference>
<evidence type="ECO:0000256" key="10">
    <source>
        <dbReference type="ARBA" id="ARBA00023004"/>
    </source>
</evidence>
<keyword evidence="10" id="KW-0408">Iron</keyword>